<organism evidence="2">
    <name type="scientific">Brassica napus</name>
    <name type="common">Rape</name>
    <dbReference type="NCBI Taxonomy" id="3708"/>
    <lineage>
        <taxon>Eukaryota</taxon>
        <taxon>Viridiplantae</taxon>
        <taxon>Streptophyta</taxon>
        <taxon>Embryophyta</taxon>
        <taxon>Tracheophyta</taxon>
        <taxon>Spermatophyta</taxon>
        <taxon>Magnoliopsida</taxon>
        <taxon>eudicotyledons</taxon>
        <taxon>Gunneridae</taxon>
        <taxon>Pentapetalae</taxon>
        <taxon>rosids</taxon>
        <taxon>malvids</taxon>
        <taxon>Brassicales</taxon>
        <taxon>Brassicaceae</taxon>
        <taxon>Brassiceae</taxon>
        <taxon>Brassica</taxon>
    </lineage>
</organism>
<comment type="similarity">
    <text evidence="1">Belongs to the 'GDSL' lipolytic enzyme family.</text>
</comment>
<dbReference type="InterPro" id="IPR050592">
    <property type="entry name" value="GDSL_lipolytic_enzyme"/>
</dbReference>
<dbReference type="AlphaFoldDB" id="A0A816JL52"/>
<evidence type="ECO:0000313" key="2">
    <source>
        <dbReference type="EMBL" id="CAF1878788.1"/>
    </source>
</evidence>
<sequence length="246" mass="27048">NFASGASGFDDGTSLLYNAITLNQQLKSYKEYKSKVTNMVGRDRANDIFSRATYLLSTGSSDFLQSYYINPILNRIFTPDRYSDRLMNFYSTFVQNLYNLGARRIGVTTLPPLGCLPSAITMFGGAGNNTCVERLNRDAVSFNTKLNNTSMYLTNKLPGLKLVVLDIYNPLMSMVVNPVANGTFFESRRACCGTGTLETSFLCNARSVGTCSNATSYVFWDGFHPSEAANRIIAANLLVQGISLIS</sequence>
<dbReference type="PANTHER" id="PTHR45642:SF103">
    <property type="entry name" value="ZINC FINGER PROTEIN"/>
    <property type="match status" value="1"/>
</dbReference>
<feature type="non-terminal residue" evidence="2">
    <location>
        <position position="246"/>
    </location>
</feature>
<dbReference type="InterPro" id="IPR036514">
    <property type="entry name" value="SGNH_hydro_sf"/>
</dbReference>
<dbReference type="GO" id="GO:0016788">
    <property type="term" value="F:hydrolase activity, acting on ester bonds"/>
    <property type="evidence" value="ECO:0007669"/>
    <property type="project" value="InterPro"/>
</dbReference>
<dbReference type="EMBL" id="HG994366">
    <property type="protein sequence ID" value="CAF1878788.1"/>
    <property type="molecule type" value="Genomic_DNA"/>
</dbReference>
<protein>
    <submittedName>
        <fullName evidence="2">(rape) hypothetical protein</fullName>
    </submittedName>
</protein>
<dbReference type="PANTHER" id="PTHR45642">
    <property type="entry name" value="GDSL ESTERASE/LIPASE EXL3"/>
    <property type="match status" value="1"/>
</dbReference>
<accession>A0A816JL52</accession>
<proteinExistence type="inferred from homology"/>
<reference evidence="2" key="1">
    <citation type="submission" date="2021-01" db="EMBL/GenBank/DDBJ databases">
        <authorList>
            <consortium name="Genoscope - CEA"/>
            <person name="William W."/>
        </authorList>
    </citation>
    <scope>NUCLEOTIDE SEQUENCE</scope>
</reference>
<evidence type="ECO:0000256" key="1">
    <source>
        <dbReference type="ARBA" id="ARBA00008668"/>
    </source>
</evidence>
<dbReference type="InterPro" id="IPR001087">
    <property type="entry name" value="GDSL"/>
</dbReference>
<gene>
    <name evidence="2" type="ORF">DARMORV10_C02P01530.1</name>
</gene>
<dbReference type="Proteomes" id="UP001295469">
    <property type="component" value="Chromosome C02"/>
</dbReference>
<dbReference type="Gene3D" id="3.40.50.1110">
    <property type="entry name" value="SGNH hydrolase"/>
    <property type="match status" value="1"/>
</dbReference>
<name>A0A816JL52_BRANA</name>
<dbReference type="Pfam" id="PF00657">
    <property type="entry name" value="Lipase_GDSL"/>
    <property type="match status" value="1"/>
</dbReference>
<dbReference type="SUPFAM" id="SSF52266">
    <property type="entry name" value="SGNH hydrolase"/>
    <property type="match status" value="1"/>
</dbReference>